<dbReference type="InterPro" id="IPR011004">
    <property type="entry name" value="Trimer_LpxA-like_sf"/>
</dbReference>
<dbReference type="CDD" id="cd03360">
    <property type="entry name" value="LbH_AT_putative"/>
    <property type="match status" value="1"/>
</dbReference>
<organism evidence="2 3">
    <name type="scientific">Virgibacillus tibetensis</name>
    <dbReference type="NCBI Taxonomy" id="3042313"/>
    <lineage>
        <taxon>Bacteria</taxon>
        <taxon>Bacillati</taxon>
        <taxon>Bacillota</taxon>
        <taxon>Bacilli</taxon>
        <taxon>Bacillales</taxon>
        <taxon>Bacillaceae</taxon>
        <taxon>Virgibacillus</taxon>
    </lineage>
</organism>
<dbReference type="InterPro" id="IPR050179">
    <property type="entry name" value="Trans_hexapeptide_repeat"/>
</dbReference>
<dbReference type="PANTHER" id="PTHR43300">
    <property type="entry name" value="ACETYLTRANSFERASE"/>
    <property type="match status" value="1"/>
</dbReference>
<evidence type="ECO:0000259" key="1">
    <source>
        <dbReference type="Pfam" id="PF17836"/>
    </source>
</evidence>
<dbReference type="Proteomes" id="UP001335737">
    <property type="component" value="Unassembled WGS sequence"/>
</dbReference>
<proteinExistence type="predicted"/>
<dbReference type="NCBIfam" id="TIGR03570">
    <property type="entry name" value="NeuD_NnaD"/>
    <property type="match status" value="1"/>
</dbReference>
<dbReference type="InterPro" id="IPR041561">
    <property type="entry name" value="PglD_N"/>
</dbReference>
<reference evidence="2 3" key="1">
    <citation type="journal article" date="2024" name="Int. J. Syst. Evol. Microbiol.">
        <title>Virgibacillus tibetensis sp. nov., isolated from salt lake on the Tibetan Plateau of China.</title>
        <authorList>
            <person name="Phurbu D."/>
            <person name="Liu Z.-X."/>
            <person name="Wang R."/>
            <person name="Zheng Y.-Y."/>
            <person name="Liu H.-C."/>
            <person name="Zhou Y.-G."/>
            <person name="Yu Y.-J."/>
            <person name="Li A.-H."/>
        </authorList>
    </citation>
    <scope>NUCLEOTIDE SEQUENCE [LARGE SCALE GENOMIC DNA]</scope>
    <source>
        <strain evidence="2 3">C22-A2</strain>
    </source>
</reference>
<dbReference type="Pfam" id="PF00132">
    <property type="entry name" value="Hexapep"/>
    <property type="match status" value="1"/>
</dbReference>
<dbReference type="InterPro" id="IPR020019">
    <property type="entry name" value="AcTrfase_PglD-like"/>
</dbReference>
<dbReference type="Gene3D" id="3.40.50.20">
    <property type="match status" value="1"/>
</dbReference>
<dbReference type="PANTHER" id="PTHR43300:SF7">
    <property type="entry name" value="UDP-N-ACETYLBACILLOSAMINE N-ACETYLTRANSFERASE"/>
    <property type="match status" value="1"/>
</dbReference>
<evidence type="ECO:0000313" key="3">
    <source>
        <dbReference type="Proteomes" id="UP001335737"/>
    </source>
</evidence>
<name>A0ABU6KEU4_9BACI</name>
<dbReference type="Pfam" id="PF17836">
    <property type="entry name" value="PglD_N"/>
    <property type="match status" value="1"/>
</dbReference>
<dbReference type="InterPro" id="IPR001451">
    <property type="entry name" value="Hexapep"/>
</dbReference>
<gene>
    <name evidence="2" type="ORF">QGM71_07835</name>
</gene>
<evidence type="ECO:0000313" key="2">
    <source>
        <dbReference type="EMBL" id="MEC5423405.1"/>
    </source>
</evidence>
<accession>A0ABU6KEU4</accession>
<dbReference type="EMBL" id="JARZFX010000002">
    <property type="protein sequence ID" value="MEC5423405.1"/>
    <property type="molecule type" value="Genomic_DNA"/>
</dbReference>
<feature type="domain" description="PglD N-terminal" evidence="1">
    <location>
        <begin position="6"/>
        <end position="83"/>
    </location>
</feature>
<dbReference type="RefSeq" id="WP_327606956.1">
    <property type="nucleotide sequence ID" value="NZ_JARZFX010000002.1"/>
</dbReference>
<comment type="caution">
    <text evidence="2">The sequence shown here is derived from an EMBL/GenBank/DDBJ whole genome shotgun (WGS) entry which is preliminary data.</text>
</comment>
<sequence>MLNKEIYVVGAGTYGEAMCELAEVVGYKVKGFYDEDDQKLNTFIMGVKISEKFSDLCDHTIKGKQFIVAIGHNETRNKIMTKINKLGGSTPTLIHPTAVISPSAEIGNGVYIQANVYIWTKVKVGDFCIISPNVVIAHHSTLGSACLISTLSGVGASIKIEDKVFIGMGSTIVTGMSKVGENSIIGAGAVVLKDTDKNSVYAGVPAKKIRNNDLAYNNL</sequence>
<dbReference type="SUPFAM" id="SSF51161">
    <property type="entry name" value="Trimeric LpxA-like enzymes"/>
    <property type="match status" value="1"/>
</dbReference>
<protein>
    <submittedName>
        <fullName evidence="2">NeuD/PglB/VioB family sugar acetyltransferase</fullName>
    </submittedName>
</protein>
<dbReference type="Gene3D" id="2.160.10.10">
    <property type="entry name" value="Hexapeptide repeat proteins"/>
    <property type="match status" value="1"/>
</dbReference>
<keyword evidence="3" id="KW-1185">Reference proteome</keyword>